<dbReference type="PANTHER" id="PTHR10652">
    <property type="entry name" value="ADENYLYL CYCLASE-ASSOCIATED PROTEIN"/>
    <property type="match status" value="1"/>
</dbReference>
<dbReference type="GO" id="GO:0003779">
    <property type="term" value="F:actin binding"/>
    <property type="evidence" value="ECO:0007669"/>
    <property type="project" value="InterPro"/>
</dbReference>
<dbReference type="GO" id="GO:0007015">
    <property type="term" value="P:actin filament organization"/>
    <property type="evidence" value="ECO:0007669"/>
    <property type="project" value="TreeGrafter"/>
</dbReference>
<dbReference type="PROSITE" id="PS01088">
    <property type="entry name" value="CAP_1"/>
    <property type="match status" value="1"/>
</dbReference>
<dbReference type="SUPFAM" id="SSF69340">
    <property type="entry name" value="C-terminal domain of adenylylcyclase associated protein"/>
    <property type="match status" value="1"/>
</dbReference>
<evidence type="ECO:0000256" key="4">
    <source>
        <dbReference type="RuleBase" id="RU000647"/>
    </source>
</evidence>
<evidence type="ECO:0000313" key="8">
    <source>
        <dbReference type="Proteomes" id="UP001378960"/>
    </source>
</evidence>
<proteinExistence type="inferred from homology"/>
<feature type="compositionally biased region" description="Pro residues" evidence="5">
    <location>
        <begin position="284"/>
        <end position="296"/>
    </location>
</feature>
<feature type="region of interest" description="Disordered" evidence="5">
    <location>
        <begin position="336"/>
        <end position="377"/>
    </location>
</feature>
<reference evidence="7 8" key="1">
    <citation type="journal article" date="2023" name="Elife">
        <title>Identification of key yeast species and microbe-microbe interactions impacting larval growth of Drosophila in the wild.</title>
        <authorList>
            <person name="Mure A."/>
            <person name="Sugiura Y."/>
            <person name="Maeda R."/>
            <person name="Honda K."/>
            <person name="Sakurai N."/>
            <person name="Takahashi Y."/>
            <person name="Watada M."/>
            <person name="Katoh T."/>
            <person name="Gotoh A."/>
            <person name="Gotoh Y."/>
            <person name="Taniguchi I."/>
            <person name="Nakamura K."/>
            <person name="Hayashi T."/>
            <person name="Katayama T."/>
            <person name="Uemura T."/>
            <person name="Hattori Y."/>
        </authorList>
    </citation>
    <scope>NUCLEOTIDE SEQUENCE [LARGE SCALE GENOMIC DNA]</scope>
    <source>
        <strain evidence="7 8">PK-24</strain>
    </source>
</reference>
<dbReference type="InterPro" id="IPR036223">
    <property type="entry name" value="CAP_C_sf"/>
</dbReference>
<dbReference type="InterPro" id="IPR018106">
    <property type="entry name" value="CAP_CS_N"/>
</dbReference>
<accession>A0AAV5R5N0</accession>
<dbReference type="Pfam" id="PF21938">
    <property type="entry name" value="CAP_N"/>
    <property type="match status" value="1"/>
</dbReference>
<evidence type="ECO:0000259" key="6">
    <source>
        <dbReference type="PROSITE" id="PS51329"/>
    </source>
</evidence>
<feature type="compositionally biased region" description="Basic and acidic residues" evidence="5">
    <location>
        <begin position="339"/>
        <end position="355"/>
    </location>
</feature>
<dbReference type="SUPFAM" id="SSF101278">
    <property type="entry name" value="N-terminal domain of adenylylcyclase associated protein, CAP"/>
    <property type="match status" value="1"/>
</dbReference>
<dbReference type="InterPro" id="IPR006599">
    <property type="entry name" value="CARP_motif"/>
</dbReference>
<evidence type="ECO:0000313" key="7">
    <source>
        <dbReference type="EMBL" id="GMM46814.1"/>
    </source>
</evidence>
<comment type="caution">
    <text evidence="7">The sequence shown here is derived from an EMBL/GenBank/DDBJ whole genome shotgun (WGS) entry which is preliminary data.</text>
</comment>
<dbReference type="SMART" id="SM00673">
    <property type="entry name" value="CARP"/>
    <property type="match status" value="2"/>
</dbReference>
<dbReference type="InterPro" id="IPR013992">
    <property type="entry name" value="Adenylate_cyclase-assoc_CAP_N"/>
</dbReference>
<feature type="domain" description="C-CAP/cofactor C-like" evidence="6">
    <location>
        <begin position="385"/>
        <end position="531"/>
    </location>
</feature>
<dbReference type="GO" id="GO:0019933">
    <property type="term" value="P:cAMP-mediated signaling"/>
    <property type="evidence" value="ECO:0007669"/>
    <property type="project" value="TreeGrafter"/>
</dbReference>
<dbReference type="Pfam" id="PF08603">
    <property type="entry name" value="CAP_C"/>
    <property type="match status" value="1"/>
</dbReference>
<dbReference type="EMBL" id="BTGB01000004">
    <property type="protein sequence ID" value="GMM46814.1"/>
    <property type="molecule type" value="Genomic_DNA"/>
</dbReference>
<dbReference type="GO" id="GO:0008179">
    <property type="term" value="F:adenylate cyclase binding"/>
    <property type="evidence" value="ECO:0007669"/>
    <property type="project" value="TreeGrafter"/>
</dbReference>
<dbReference type="PANTHER" id="PTHR10652:SF0">
    <property type="entry name" value="ADENYLYL CYCLASE-ASSOCIATED PROTEIN"/>
    <property type="match status" value="1"/>
</dbReference>
<evidence type="ECO:0000256" key="1">
    <source>
        <dbReference type="ARBA" id="ARBA00007659"/>
    </source>
</evidence>
<dbReference type="InterPro" id="IPR053950">
    <property type="entry name" value="CAP_N"/>
</dbReference>
<comment type="similarity">
    <text evidence="1 4">Belongs to the CAP family.</text>
</comment>
<dbReference type="InterPro" id="IPR013912">
    <property type="entry name" value="Adenylate_cyclase-assoc_CAP_C"/>
</dbReference>
<feature type="compositionally biased region" description="Low complexity" evidence="5">
    <location>
        <begin position="267"/>
        <end position="281"/>
    </location>
</feature>
<dbReference type="Gene3D" id="2.160.20.70">
    <property type="match status" value="1"/>
</dbReference>
<keyword evidence="8" id="KW-1185">Reference proteome</keyword>
<evidence type="ECO:0000256" key="3">
    <source>
        <dbReference type="ARBA" id="ARBA00072052"/>
    </source>
</evidence>
<feature type="region of interest" description="Disordered" evidence="5">
    <location>
        <begin position="264"/>
        <end position="299"/>
    </location>
</feature>
<name>A0AAV5R5N0_PICKL</name>
<gene>
    <name evidence="7" type="ORF">DAPK24_033890</name>
</gene>
<dbReference type="FunFam" id="1.25.40.330:FF:000001">
    <property type="entry name" value="Adenylyl cyclase-associated protein"/>
    <property type="match status" value="1"/>
</dbReference>
<dbReference type="InterPro" id="IPR016098">
    <property type="entry name" value="CAP/MinC_C"/>
</dbReference>
<organism evidence="7 8">
    <name type="scientific">Pichia kluyveri</name>
    <name type="common">Yeast</name>
    <dbReference type="NCBI Taxonomy" id="36015"/>
    <lineage>
        <taxon>Eukaryota</taxon>
        <taxon>Fungi</taxon>
        <taxon>Dikarya</taxon>
        <taxon>Ascomycota</taxon>
        <taxon>Saccharomycotina</taxon>
        <taxon>Pichiomycetes</taxon>
        <taxon>Pichiales</taxon>
        <taxon>Pichiaceae</taxon>
        <taxon>Pichia</taxon>
    </lineage>
</organism>
<dbReference type="Proteomes" id="UP001378960">
    <property type="component" value="Unassembled WGS sequence"/>
</dbReference>
<dbReference type="PROSITE" id="PS51329">
    <property type="entry name" value="C_CAP_COFACTOR_C"/>
    <property type="match status" value="1"/>
</dbReference>
<dbReference type="AlphaFoldDB" id="A0AAV5R5N0"/>
<dbReference type="InterPro" id="IPR036222">
    <property type="entry name" value="CAP_N_sf"/>
</dbReference>
<dbReference type="GO" id="GO:0005737">
    <property type="term" value="C:cytoplasm"/>
    <property type="evidence" value="ECO:0007669"/>
    <property type="project" value="TreeGrafter"/>
</dbReference>
<dbReference type="Pfam" id="PF01213">
    <property type="entry name" value="CAP_N-CM"/>
    <property type="match status" value="1"/>
</dbReference>
<evidence type="ECO:0000256" key="2">
    <source>
        <dbReference type="ARBA" id="ARBA00054756"/>
    </source>
</evidence>
<comment type="function">
    <text evidence="2">The N-terminal domain binds to adenylyl cyclase, thereby enabling adenylyl cyclase to be activated by upstream regulatory signals, such as Ras. The C-terminal domain is required for normal cellular morphology and growth control.</text>
</comment>
<dbReference type="InterPro" id="IPR017901">
    <property type="entry name" value="C-CAP_CF_C-like"/>
</dbReference>
<protein>
    <recommendedName>
        <fullName evidence="3 4">Adenylyl cyclase-associated protein</fullName>
    </recommendedName>
</protein>
<evidence type="ECO:0000256" key="5">
    <source>
        <dbReference type="SAM" id="MobiDB-lite"/>
    </source>
</evidence>
<dbReference type="Gene3D" id="1.25.40.330">
    <property type="entry name" value="Adenylate cyclase-associated CAP, N-terminal domain"/>
    <property type="match status" value="1"/>
</dbReference>
<dbReference type="InterPro" id="IPR001837">
    <property type="entry name" value="Adenylate_cyclase-assoc_CAP"/>
</dbReference>
<sequence>MSENNNFSIQGFNLVTLLKRLEAATSRLEDVTVYHEQNVATMAYPNGNSSPITQSTDAAPAITSAPVTAPVSTPSPIVDELPQSIKEFDLFIDEKINTYVEQSNKIDSILGEQAEVFKNAILKERNLLLAASKSKKIALDDINFQNSVIMPINELIMKVIQIKDDNRSSKNFNYLNAVAEGVAVLGWIVTSTPVSYIPDFKDSAQFWTNRVLKDNKGTDNEENATNWVKSFLPIFDELKNYVKEYQTTGIAFNGSEDFETAFKSVNSTESSTPISTSSVSSGGAPPPPPPPPPPPADLFAEEKANNAAAASSSSSTSTSGMGAVFAELNKGESITSGLKKVDKSEMTHKNPELRKKSVPMPPKKPKNLSSGNSKEDVNVDKVVKTKKTPQNELVDNKWMITNVTKQDITDNNNGMIIIEGEMDQSVYIGNCEGIVVQIKGKVNAISVNICNKVGIVIEKAISSVELTKSNKCEIQVIDNVPIINVDQCESTNIYLSESAINVELYSSCCTALNVNVPDKTNEDGDLKELAISEQFVTRFTNDGRQTTEPVHHG</sequence>